<keyword evidence="3" id="KW-0067">ATP-binding</keyword>
<evidence type="ECO:0000256" key="2">
    <source>
        <dbReference type="ARBA" id="ARBA00022741"/>
    </source>
</evidence>
<proteinExistence type="predicted"/>
<name>A0ABD6AFK4_9EURY</name>
<keyword evidence="6" id="KW-1185">Reference proteome</keyword>
<dbReference type="GO" id="GO:0005524">
    <property type="term" value="F:ATP binding"/>
    <property type="evidence" value="ECO:0007669"/>
    <property type="project" value="UniProtKB-KW"/>
</dbReference>
<dbReference type="InterPro" id="IPR049945">
    <property type="entry name" value="AAA_22"/>
</dbReference>
<evidence type="ECO:0000313" key="5">
    <source>
        <dbReference type="EMBL" id="MFC7319043.1"/>
    </source>
</evidence>
<dbReference type="EMBL" id="JBHTBF010000003">
    <property type="protein sequence ID" value="MFC7319043.1"/>
    <property type="molecule type" value="Genomic_DNA"/>
</dbReference>
<dbReference type="RefSeq" id="WP_276306126.1">
    <property type="nucleotide sequence ID" value="NZ_CP119993.1"/>
</dbReference>
<comment type="caution">
    <text evidence="5">The sequence shown here is derived from an EMBL/GenBank/DDBJ whole genome shotgun (WGS) entry which is preliminary data.</text>
</comment>
<dbReference type="PANTHER" id="PTHR35894:SF1">
    <property type="entry name" value="PHOSPHORIBULOKINASE _ URIDINE KINASE FAMILY"/>
    <property type="match status" value="1"/>
</dbReference>
<organism evidence="5 6">
    <name type="scientific">Halomarina halobia</name>
    <dbReference type="NCBI Taxonomy" id="3033386"/>
    <lineage>
        <taxon>Archaea</taxon>
        <taxon>Methanobacteriati</taxon>
        <taxon>Methanobacteriota</taxon>
        <taxon>Stenosarchaea group</taxon>
        <taxon>Halobacteria</taxon>
        <taxon>Halobacteriales</taxon>
        <taxon>Natronomonadaceae</taxon>
        <taxon>Halomarina</taxon>
    </lineage>
</organism>
<evidence type="ECO:0000259" key="4">
    <source>
        <dbReference type="PROSITE" id="PS50987"/>
    </source>
</evidence>
<sequence>MSEDIISSIKQEMEGGGNWPYAIDGHQLVQNPFAENWPDNRLFAGYEDELRQLQKNIQRNVNTFITGPFGTGKTILTRVMYDILADIEGYQPVFIHVQKGRFSKTMAKNILRELDVDFDSTASQSDLYDQVMQKMEHHYEEGIRTVIFYDEVIAGSDGTLRQILHLQRDVDDWEPVLVFNGTTHMLDRIHAKIEPLADRIGDEIKLTGLDAESTLDLVNKRLRYYCSRSEWRDGPGCTHDEGDVTPFTTESIELVHQDITPYPRHLCREFNAILEEAAETEQAQINFEFTEAFLERSAARKIEAIGDEEAMTILDFLATEGPNSINAISEGLSMSSYTVEERLDMLEKNGLVRATKMGRGIQYKLTELARKELSGQRKS</sequence>
<dbReference type="SUPFAM" id="SSF46785">
    <property type="entry name" value="Winged helix' DNA-binding domain"/>
    <property type="match status" value="1"/>
</dbReference>
<dbReference type="GO" id="GO:0006260">
    <property type="term" value="P:DNA replication"/>
    <property type="evidence" value="ECO:0007669"/>
    <property type="project" value="UniProtKB-KW"/>
</dbReference>
<dbReference type="InterPro" id="IPR001845">
    <property type="entry name" value="HTH_ArsR_DNA-bd_dom"/>
</dbReference>
<dbReference type="InterPro" id="IPR011991">
    <property type="entry name" value="ArsR-like_HTH"/>
</dbReference>
<dbReference type="CDD" id="cd00090">
    <property type="entry name" value="HTH_ARSR"/>
    <property type="match status" value="1"/>
</dbReference>
<evidence type="ECO:0000256" key="3">
    <source>
        <dbReference type="ARBA" id="ARBA00022840"/>
    </source>
</evidence>
<keyword evidence="2" id="KW-0547">Nucleotide-binding</keyword>
<dbReference type="SUPFAM" id="SSF52540">
    <property type="entry name" value="P-loop containing nucleoside triphosphate hydrolases"/>
    <property type="match status" value="1"/>
</dbReference>
<gene>
    <name evidence="5" type="ORF">ACFQPE_19930</name>
</gene>
<dbReference type="InterPro" id="IPR036388">
    <property type="entry name" value="WH-like_DNA-bd_sf"/>
</dbReference>
<dbReference type="PANTHER" id="PTHR35894">
    <property type="entry name" value="GENERAL SECRETION PATHWAY PROTEIN A-RELATED"/>
    <property type="match status" value="1"/>
</dbReference>
<evidence type="ECO:0000313" key="6">
    <source>
        <dbReference type="Proteomes" id="UP001596547"/>
    </source>
</evidence>
<dbReference type="GeneID" id="79317768"/>
<dbReference type="Gene3D" id="1.10.10.10">
    <property type="entry name" value="Winged helix-like DNA-binding domain superfamily/Winged helix DNA-binding domain"/>
    <property type="match status" value="1"/>
</dbReference>
<dbReference type="Pfam" id="PF13401">
    <property type="entry name" value="AAA_22"/>
    <property type="match status" value="1"/>
</dbReference>
<reference evidence="5 6" key="1">
    <citation type="journal article" date="2019" name="Int. J. Syst. Evol. Microbiol.">
        <title>The Global Catalogue of Microorganisms (GCM) 10K type strain sequencing project: providing services to taxonomists for standard genome sequencing and annotation.</title>
        <authorList>
            <consortium name="The Broad Institute Genomics Platform"/>
            <consortium name="The Broad Institute Genome Sequencing Center for Infectious Disease"/>
            <person name="Wu L."/>
            <person name="Ma J."/>
        </authorList>
    </citation>
    <scope>NUCLEOTIDE SEQUENCE [LARGE SCALE GENOMIC DNA]</scope>
    <source>
        <strain evidence="5 6">PSR21</strain>
    </source>
</reference>
<dbReference type="AlphaFoldDB" id="A0ABD6AFK4"/>
<keyword evidence="1" id="KW-0235">DNA replication</keyword>
<dbReference type="Gene3D" id="3.40.50.300">
    <property type="entry name" value="P-loop containing nucleotide triphosphate hydrolases"/>
    <property type="match status" value="1"/>
</dbReference>
<dbReference type="InterPro" id="IPR036390">
    <property type="entry name" value="WH_DNA-bd_sf"/>
</dbReference>
<dbReference type="SMART" id="SM00418">
    <property type="entry name" value="HTH_ARSR"/>
    <property type="match status" value="1"/>
</dbReference>
<dbReference type="InterPro" id="IPR052026">
    <property type="entry name" value="ExeA_AAA_ATPase_DNA-bind"/>
</dbReference>
<accession>A0ABD6AFK4</accession>
<dbReference type="Proteomes" id="UP001596547">
    <property type="component" value="Unassembled WGS sequence"/>
</dbReference>
<dbReference type="PROSITE" id="PS50987">
    <property type="entry name" value="HTH_ARSR_2"/>
    <property type="match status" value="1"/>
</dbReference>
<protein>
    <submittedName>
        <fullName evidence="5">AAA family ATPase</fullName>
    </submittedName>
</protein>
<dbReference type="InterPro" id="IPR027417">
    <property type="entry name" value="P-loop_NTPase"/>
</dbReference>
<feature type="domain" description="HTH arsR-type" evidence="4">
    <location>
        <begin position="290"/>
        <end position="379"/>
    </location>
</feature>
<evidence type="ECO:0000256" key="1">
    <source>
        <dbReference type="ARBA" id="ARBA00022705"/>
    </source>
</evidence>